<dbReference type="RefSeq" id="WP_005966615.1">
    <property type="nucleotide sequence ID" value="NZ_JH815360.1"/>
</dbReference>
<feature type="region of interest" description="Disordered" evidence="1">
    <location>
        <begin position="30"/>
        <end position="52"/>
    </location>
</feature>
<dbReference type="PATRIC" id="fig|620833.3.peg.809"/>
<reference evidence="2 3" key="1">
    <citation type="submission" date="2012-05" db="EMBL/GenBank/DDBJ databases">
        <title>The Genome Sequence of Fusobacterium periodontium Oral Taxon 201 Strain D10.</title>
        <authorList>
            <consortium name="The Broad Institute Genome Sequencing Platform"/>
            <consortium name="The Broad Institute Genome Sequencing Center for Infectious Disease"/>
            <person name="Earl A."/>
            <person name="Ward D."/>
            <person name="Feldgarden M."/>
            <person name="Gevers D."/>
            <person name="Strauss J."/>
            <person name="Sibley C."/>
            <person name="White A."/>
            <person name="Ambrose C.E."/>
            <person name="Allen-Vercoe E."/>
            <person name="Walker B."/>
            <person name="Young S.K."/>
            <person name="Zeng Q."/>
            <person name="Gargeya S."/>
            <person name="Fitzgerald M."/>
            <person name="Haas B."/>
            <person name="Abouelleil A."/>
            <person name="Alvarado L."/>
            <person name="Arachchi H.M."/>
            <person name="Berlin A.M."/>
            <person name="Chapman S.B."/>
            <person name="Goldberg J."/>
            <person name="Griggs A."/>
            <person name="Gujja S."/>
            <person name="Hansen M."/>
            <person name="Howarth C."/>
            <person name="Imamovic A."/>
            <person name="Larimer J."/>
            <person name="McCowan C."/>
            <person name="Montmayeur A."/>
            <person name="Murphy C."/>
            <person name="Neiman D."/>
            <person name="Pearson M."/>
            <person name="Priest M."/>
            <person name="Roberts A."/>
            <person name="Saif S."/>
            <person name="Shea T."/>
            <person name="Sisk P."/>
            <person name="Sykes S."/>
            <person name="Wortman J."/>
            <person name="Nusbaum C."/>
            <person name="Birren B."/>
        </authorList>
    </citation>
    <scope>NUCLEOTIDE SEQUENCE [LARGE SCALE GENOMIC DNA]</scope>
    <source>
        <strain evidence="2 3">D10</strain>
    </source>
</reference>
<proteinExistence type="predicted"/>
<organism evidence="2 3">
    <name type="scientific">Fusobacterium periodonticum D10</name>
    <dbReference type="NCBI Taxonomy" id="620833"/>
    <lineage>
        <taxon>Bacteria</taxon>
        <taxon>Fusobacteriati</taxon>
        <taxon>Fusobacteriota</taxon>
        <taxon>Fusobacteriia</taxon>
        <taxon>Fusobacteriales</taxon>
        <taxon>Fusobacteriaceae</taxon>
        <taxon>Fusobacterium</taxon>
    </lineage>
</organism>
<gene>
    <name evidence="2" type="ORF">FPOG_01366</name>
</gene>
<accession>K1GX75</accession>
<dbReference type="AlphaFoldDB" id="K1GX75"/>
<sequence>GTNKVGQVQNNRLPYKPVLALPVKYPIKSESGATLKNANNTKKNVSSTDTSIPKIEVETPNIKDNSFNKLKPINLDKLKVVENSTPEEVNLYWRENAGYTNKPYDENYEVKLVKNNGEKFVRVYTPSMGTRKASAWFMREKDIIGLTPEKIKDKYALPYTPTHVVDVKIGSVTIRTGVVKEVEGLGKGKGQQFDTNRTRLSEKQFINEREIGEKYEKK</sequence>
<evidence type="ECO:0000256" key="1">
    <source>
        <dbReference type="SAM" id="MobiDB-lite"/>
    </source>
</evidence>
<evidence type="ECO:0000313" key="2">
    <source>
        <dbReference type="EMBL" id="EKA94002.1"/>
    </source>
</evidence>
<comment type="caution">
    <text evidence="2">The sequence shown here is derived from an EMBL/GenBank/DDBJ whole genome shotgun (WGS) entry which is preliminary data.</text>
</comment>
<evidence type="ECO:0000313" key="3">
    <source>
        <dbReference type="Proteomes" id="UP000005809"/>
    </source>
</evidence>
<dbReference type="Proteomes" id="UP000005809">
    <property type="component" value="Unassembled WGS sequence"/>
</dbReference>
<dbReference type="EMBL" id="ACIF01000133">
    <property type="protein sequence ID" value="EKA94002.1"/>
    <property type="molecule type" value="Genomic_DNA"/>
</dbReference>
<protein>
    <submittedName>
        <fullName evidence="2">Uncharacterized protein</fullName>
    </submittedName>
</protein>
<dbReference type="HOGENOM" id="CLU_1445589_0_0_0"/>
<feature type="non-terminal residue" evidence="2">
    <location>
        <position position="1"/>
    </location>
</feature>
<name>K1GX75_9FUSO</name>
<feature type="compositionally biased region" description="Low complexity" evidence="1">
    <location>
        <begin position="33"/>
        <end position="44"/>
    </location>
</feature>